<evidence type="ECO:0000256" key="5">
    <source>
        <dbReference type="ARBA" id="ARBA00022553"/>
    </source>
</evidence>
<dbReference type="InterPro" id="IPR029150">
    <property type="entry name" value="dCache_3"/>
</dbReference>
<dbReference type="Pfam" id="PF14827">
    <property type="entry name" value="dCache_3"/>
    <property type="match status" value="1"/>
</dbReference>
<dbReference type="SUPFAM" id="SSF55874">
    <property type="entry name" value="ATPase domain of HSP90 chaperone/DNA topoisomerase II/histidine kinase"/>
    <property type="match status" value="1"/>
</dbReference>
<name>A0ABY5E326_9BACT</name>
<dbReference type="InterPro" id="IPR003661">
    <property type="entry name" value="HisK_dim/P_dom"/>
</dbReference>
<sequence length="597" mass="69626">MKKSSYKIFTIIIYFIVSVLAFSITTNYILEKENKLLHKKYNAISSNLNDKINSLIQKKKNATLAFTITLANNAEVSEVLNSKEYSKDSLNKLSLLLRKETDFKNVWFQVINKNGISLYRSWSKKKGDDLSKVRSDLKNMIKTPKIKSTISVGKYDMTFKAMVPIYKDGKFEGVIESITHFNSISRSLRKSDLFEPIIVVDKKYTKQLEKNAFTKIFVDDYYIANLSANKKVLEYLDTNNIENFLKIKDYKVKDEYLIVNTPIFYDDNKLGNFLSFKKLNQIDIQYIEEYKHNAFLYLIFFILLLGLVLYSASHYLYSKELKKLYIRLNENQDKLHNLNSSLQKTVEEEVTKNYEKNKILFQQSKMAAMGEMIGNIAHQWRQPLSVITTAATGIKMKKEIGILSDNEYNDSLNMIVKSANYLSNTIDDFRNFFSPTKDKNTVNAKEFIDKVFSLVKSNYQNKDIEVITQIEDFEIHIFENELLQVMINLLNNSRDELIRKKSNTQRFIFLDLYAKNESLIISIKDSADGVDESIIDRIFEPYFTTKHQSQGTGIGLFMCEEIICKHMHGKIEVFNDEFMYKNQEYKGARFKVSIPLK</sequence>
<keyword evidence="5" id="KW-0597">Phosphoprotein</keyword>
<dbReference type="Pfam" id="PF00512">
    <property type="entry name" value="HisKA"/>
    <property type="match status" value="1"/>
</dbReference>
<dbReference type="EMBL" id="CP100595">
    <property type="protein sequence ID" value="UTJ06277.1"/>
    <property type="molecule type" value="Genomic_DNA"/>
</dbReference>
<dbReference type="GO" id="GO:0005524">
    <property type="term" value="F:ATP binding"/>
    <property type="evidence" value="ECO:0007669"/>
    <property type="project" value="UniProtKB-KW"/>
</dbReference>
<evidence type="ECO:0000256" key="6">
    <source>
        <dbReference type="ARBA" id="ARBA00022692"/>
    </source>
</evidence>
<dbReference type="PANTHER" id="PTHR43065">
    <property type="entry name" value="SENSOR HISTIDINE KINASE"/>
    <property type="match status" value="1"/>
</dbReference>
<feature type="transmembrane region" description="Helical" evidence="8">
    <location>
        <begin position="6"/>
        <end position="30"/>
    </location>
</feature>
<dbReference type="SMART" id="SM00388">
    <property type="entry name" value="HisKA"/>
    <property type="match status" value="1"/>
</dbReference>
<keyword evidence="6 8" id="KW-0812">Transmembrane</keyword>
<accession>A0ABY5E326</accession>
<dbReference type="PANTHER" id="PTHR43065:SF42">
    <property type="entry name" value="TWO-COMPONENT SENSOR PPRA"/>
    <property type="match status" value="1"/>
</dbReference>
<dbReference type="RefSeq" id="WP_254576457.1">
    <property type="nucleotide sequence ID" value="NZ_CP100595.1"/>
</dbReference>
<feature type="transmembrane region" description="Helical" evidence="8">
    <location>
        <begin position="294"/>
        <end position="317"/>
    </location>
</feature>
<dbReference type="InterPro" id="IPR029151">
    <property type="entry name" value="Sensor-like_sf"/>
</dbReference>
<evidence type="ECO:0000259" key="9">
    <source>
        <dbReference type="PROSITE" id="PS50109"/>
    </source>
</evidence>
<dbReference type="InterPro" id="IPR036097">
    <property type="entry name" value="HisK_dim/P_sf"/>
</dbReference>
<dbReference type="PROSITE" id="PS50109">
    <property type="entry name" value="HIS_KIN"/>
    <property type="match status" value="1"/>
</dbReference>
<evidence type="ECO:0000256" key="2">
    <source>
        <dbReference type="ARBA" id="ARBA00004651"/>
    </source>
</evidence>
<dbReference type="Proteomes" id="UP001060012">
    <property type="component" value="Chromosome"/>
</dbReference>
<dbReference type="Gene3D" id="1.10.287.130">
    <property type="match status" value="1"/>
</dbReference>
<dbReference type="CDD" id="cd00082">
    <property type="entry name" value="HisKA"/>
    <property type="match status" value="1"/>
</dbReference>
<evidence type="ECO:0000256" key="3">
    <source>
        <dbReference type="ARBA" id="ARBA00012438"/>
    </source>
</evidence>
<keyword evidence="8" id="KW-0472">Membrane</keyword>
<dbReference type="InterPro" id="IPR036890">
    <property type="entry name" value="HATPase_C_sf"/>
</dbReference>
<dbReference type="Gene3D" id="3.30.565.10">
    <property type="entry name" value="Histidine kinase-like ATPase, C-terminal domain"/>
    <property type="match status" value="1"/>
</dbReference>
<keyword evidence="7 8" id="KW-1133">Transmembrane helix</keyword>
<dbReference type="InterPro" id="IPR004358">
    <property type="entry name" value="Sig_transdc_His_kin-like_C"/>
</dbReference>
<dbReference type="PRINTS" id="PR00344">
    <property type="entry name" value="BCTRLSENSOR"/>
</dbReference>
<keyword evidence="10" id="KW-0067">ATP-binding</keyword>
<comment type="subcellular location">
    <subcellularLocation>
        <location evidence="2">Cell membrane</location>
        <topology evidence="2">Multi-pass membrane protein</topology>
    </subcellularLocation>
</comment>
<dbReference type="SUPFAM" id="SSF103190">
    <property type="entry name" value="Sensory domain-like"/>
    <property type="match status" value="1"/>
</dbReference>
<dbReference type="EC" id="2.7.13.3" evidence="3"/>
<evidence type="ECO:0000256" key="4">
    <source>
        <dbReference type="ARBA" id="ARBA00022475"/>
    </source>
</evidence>
<keyword evidence="10" id="KW-0547">Nucleotide-binding</keyword>
<dbReference type="SMART" id="SM00387">
    <property type="entry name" value="HATPase_c"/>
    <property type="match status" value="1"/>
</dbReference>
<gene>
    <name evidence="10" type="ORF">NJU99_13630</name>
</gene>
<evidence type="ECO:0000256" key="7">
    <source>
        <dbReference type="ARBA" id="ARBA00022989"/>
    </source>
</evidence>
<reference evidence="10" key="1">
    <citation type="submission" date="2022-07" db="EMBL/GenBank/DDBJ databases">
        <title>Arcobacter roscoffensis sp. nov., a marine bacterium isolated from coastal seawater collected from Roscoff, France.</title>
        <authorList>
            <person name="Pascual J."/>
            <person name="Lepeaux C."/>
            <person name="Methner A."/>
            <person name="Overmann J."/>
        </authorList>
    </citation>
    <scope>NUCLEOTIDE SEQUENCE</scope>
    <source>
        <strain evidence="10">ARW1-2F2</strain>
    </source>
</reference>
<comment type="catalytic activity">
    <reaction evidence="1">
        <text>ATP + protein L-histidine = ADP + protein N-phospho-L-histidine.</text>
        <dbReference type="EC" id="2.7.13.3"/>
    </reaction>
</comment>
<dbReference type="InterPro" id="IPR003594">
    <property type="entry name" value="HATPase_dom"/>
</dbReference>
<dbReference type="Gene3D" id="3.30.450.20">
    <property type="entry name" value="PAS domain"/>
    <property type="match status" value="1"/>
</dbReference>
<keyword evidence="4" id="KW-1003">Cell membrane</keyword>
<protein>
    <recommendedName>
        <fullName evidence="3">histidine kinase</fullName>
        <ecNumber evidence="3">2.7.13.3</ecNumber>
    </recommendedName>
</protein>
<proteinExistence type="predicted"/>
<evidence type="ECO:0000256" key="1">
    <source>
        <dbReference type="ARBA" id="ARBA00000085"/>
    </source>
</evidence>
<evidence type="ECO:0000256" key="8">
    <source>
        <dbReference type="SAM" id="Phobius"/>
    </source>
</evidence>
<keyword evidence="11" id="KW-1185">Reference proteome</keyword>
<dbReference type="Pfam" id="PF02518">
    <property type="entry name" value="HATPase_c"/>
    <property type="match status" value="1"/>
</dbReference>
<dbReference type="SUPFAM" id="SSF47384">
    <property type="entry name" value="Homodimeric domain of signal transducing histidine kinase"/>
    <property type="match status" value="1"/>
</dbReference>
<evidence type="ECO:0000313" key="10">
    <source>
        <dbReference type="EMBL" id="UTJ06277.1"/>
    </source>
</evidence>
<feature type="domain" description="Histidine kinase" evidence="9">
    <location>
        <begin position="375"/>
        <end position="597"/>
    </location>
</feature>
<evidence type="ECO:0000313" key="11">
    <source>
        <dbReference type="Proteomes" id="UP001060012"/>
    </source>
</evidence>
<organism evidence="10 11">
    <name type="scientific">Arcobacter roscoffensis</name>
    <dbReference type="NCBI Taxonomy" id="2961520"/>
    <lineage>
        <taxon>Bacteria</taxon>
        <taxon>Pseudomonadati</taxon>
        <taxon>Campylobacterota</taxon>
        <taxon>Epsilonproteobacteria</taxon>
        <taxon>Campylobacterales</taxon>
        <taxon>Arcobacteraceae</taxon>
        <taxon>Arcobacter</taxon>
    </lineage>
</organism>
<dbReference type="InterPro" id="IPR005467">
    <property type="entry name" value="His_kinase_dom"/>
</dbReference>